<dbReference type="InterPro" id="IPR001173">
    <property type="entry name" value="Glyco_trans_2-like"/>
</dbReference>
<sequence length="309" mass="35578">MTGNTYIIIVTYNGMHWLLKCLKSCAPFQVIVVDNNSNDDTINFIEENFPEIIILPQNKNLGFGAANNVGISHALNLGADFVFLLNQDAYLKPNAIKKLIEVYSKNTDFGILSPIHLNGDGKKLDDDFLKYLSANNELLYDALKTSFSKEIYEVPFVNAAAWLIPRAALEKVGGFDPIFFHYGEDVNYCQRVMYHDFKIGIVPNTYVLHDRKKSEKQKVISGTKNLVYYKRSYLQRFADINVRIEKDILKLKKHQIKLVLKNVVKLNFTKALVELKKYNLLRRLLPVITKSREKNRNEGLHYLDSKQNI</sequence>
<keyword evidence="3" id="KW-1185">Reference proteome</keyword>
<dbReference type="Proteomes" id="UP000295714">
    <property type="component" value="Unassembled WGS sequence"/>
</dbReference>
<dbReference type="Pfam" id="PF00535">
    <property type="entry name" value="Glycos_transf_2"/>
    <property type="match status" value="1"/>
</dbReference>
<dbReference type="GO" id="GO:0016740">
    <property type="term" value="F:transferase activity"/>
    <property type="evidence" value="ECO:0007669"/>
    <property type="project" value="UniProtKB-KW"/>
</dbReference>
<reference evidence="2 3" key="1">
    <citation type="journal article" date="2015" name="Stand. Genomic Sci.">
        <title>Genomic Encyclopedia of Bacterial and Archaeal Type Strains, Phase III: the genomes of soil and plant-associated and newly described type strains.</title>
        <authorList>
            <person name="Whitman W.B."/>
            <person name="Woyke T."/>
            <person name="Klenk H.P."/>
            <person name="Zhou Y."/>
            <person name="Lilburn T.G."/>
            <person name="Beck B.J."/>
            <person name="De Vos P."/>
            <person name="Vandamme P."/>
            <person name="Eisen J.A."/>
            <person name="Garrity G."/>
            <person name="Hugenholtz P."/>
            <person name="Kyrpides N.C."/>
        </authorList>
    </citation>
    <scope>NUCLEOTIDE SEQUENCE [LARGE SCALE GENOMIC DNA]</scope>
    <source>
        <strain evidence="2 3">CECT 8445</strain>
    </source>
</reference>
<evidence type="ECO:0000259" key="1">
    <source>
        <dbReference type="Pfam" id="PF00535"/>
    </source>
</evidence>
<dbReference type="AlphaFoldDB" id="A0A4R1KUF0"/>
<dbReference type="PANTHER" id="PTHR43179">
    <property type="entry name" value="RHAMNOSYLTRANSFERASE WBBL"/>
    <property type="match status" value="1"/>
</dbReference>
<dbReference type="EMBL" id="SMGI01000001">
    <property type="protein sequence ID" value="TCK68828.1"/>
    <property type="molecule type" value="Genomic_DNA"/>
</dbReference>
<accession>A0A4R1KUF0</accession>
<dbReference type="CDD" id="cd04186">
    <property type="entry name" value="GT_2_like_c"/>
    <property type="match status" value="1"/>
</dbReference>
<dbReference type="InterPro" id="IPR029044">
    <property type="entry name" value="Nucleotide-diphossugar_trans"/>
</dbReference>
<organism evidence="2 3">
    <name type="scientific">Winogradskyella wandonensis</name>
    <dbReference type="NCBI Taxonomy" id="1442586"/>
    <lineage>
        <taxon>Bacteria</taxon>
        <taxon>Pseudomonadati</taxon>
        <taxon>Bacteroidota</taxon>
        <taxon>Flavobacteriia</taxon>
        <taxon>Flavobacteriales</taxon>
        <taxon>Flavobacteriaceae</taxon>
        <taxon>Winogradskyella</taxon>
    </lineage>
</organism>
<keyword evidence="2" id="KW-0808">Transferase</keyword>
<comment type="caution">
    <text evidence="2">The sequence shown here is derived from an EMBL/GenBank/DDBJ whole genome shotgun (WGS) entry which is preliminary data.</text>
</comment>
<feature type="domain" description="Glycosyltransferase 2-like" evidence="1">
    <location>
        <begin position="7"/>
        <end position="172"/>
    </location>
</feature>
<name>A0A4R1KUF0_9FLAO</name>
<dbReference type="RefSeq" id="WP_132702925.1">
    <property type="nucleotide sequence ID" value="NZ_SMGI01000001.1"/>
</dbReference>
<protein>
    <submittedName>
        <fullName evidence="2">GT2 family glycosyltransferase</fullName>
    </submittedName>
</protein>
<dbReference type="PANTHER" id="PTHR43179:SF7">
    <property type="entry name" value="RHAMNOSYLTRANSFERASE WBBL"/>
    <property type="match status" value="1"/>
</dbReference>
<dbReference type="OrthoDB" id="9771846at2"/>
<proteinExistence type="predicted"/>
<evidence type="ECO:0000313" key="2">
    <source>
        <dbReference type="EMBL" id="TCK68828.1"/>
    </source>
</evidence>
<dbReference type="SUPFAM" id="SSF53448">
    <property type="entry name" value="Nucleotide-diphospho-sugar transferases"/>
    <property type="match status" value="1"/>
</dbReference>
<dbReference type="Gene3D" id="3.90.550.10">
    <property type="entry name" value="Spore Coat Polysaccharide Biosynthesis Protein SpsA, Chain A"/>
    <property type="match status" value="1"/>
</dbReference>
<evidence type="ECO:0000313" key="3">
    <source>
        <dbReference type="Proteomes" id="UP000295714"/>
    </source>
</evidence>
<gene>
    <name evidence="2" type="ORF">DFQ05_0338</name>
</gene>